<dbReference type="InterPro" id="IPR029060">
    <property type="entry name" value="PIN-like_dom_sf"/>
</dbReference>
<dbReference type="GO" id="GO:0003677">
    <property type="term" value="F:DNA binding"/>
    <property type="evidence" value="ECO:0007669"/>
    <property type="project" value="InterPro"/>
</dbReference>
<comment type="caution">
    <text evidence="1">The sequence shown here is derived from an EMBL/GenBank/DDBJ whole genome shotgun (WGS) entry which is preliminary data.</text>
</comment>
<reference evidence="1" key="1">
    <citation type="journal article" date="2015" name="Nature">
        <title>Complex archaea that bridge the gap between prokaryotes and eukaryotes.</title>
        <authorList>
            <person name="Spang A."/>
            <person name="Saw J.H."/>
            <person name="Jorgensen S.L."/>
            <person name="Zaremba-Niedzwiedzka K."/>
            <person name="Martijn J."/>
            <person name="Lind A.E."/>
            <person name="van Eijk R."/>
            <person name="Schleper C."/>
            <person name="Guy L."/>
            <person name="Ettema T.J."/>
        </authorList>
    </citation>
    <scope>NUCLEOTIDE SEQUENCE</scope>
</reference>
<sequence length="118" mass="13702">MENKTIILDFGIFQHRSIYATLKNRTIPATYTCLSAMLGCSRKIGITKSDKIIIACDGRGNWRKSYETDYKGNRAQKRKESPIDWDKEFEKMNWLLQVLDQSTTFHVVKLPKIEADDI</sequence>
<proteinExistence type="predicted"/>
<gene>
    <name evidence="1" type="ORF">LCGC14_1685130</name>
</gene>
<dbReference type="SUPFAM" id="SSF88723">
    <property type="entry name" value="PIN domain-like"/>
    <property type="match status" value="1"/>
</dbReference>
<dbReference type="EMBL" id="LAZR01014658">
    <property type="protein sequence ID" value="KKM16516.1"/>
    <property type="molecule type" value="Genomic_DNA"/>
</dbReference>
<accession>A0A0F9HMM6</accession>
<feature type="non-terminal residue" evidence="1">
    <location>
        <position position="118"/>
    </location>
</feature>
<organism evidence="1">
    <name type="scientific">marine sediment metagenome</name>
    <dbReference type="NCBI Taxonomy" id="412755"/>
    <lineage>
        <taxon>unclassified sequences</taxon>
        <taxon>metagenomes</taxon>
        <taxon>ecological metagenomes</taxon>
    </lineage>
</organism>
<name>A0A0F9HMM6_9ZZZZ</name>
<dbReference type="Gene3D" id="3.40.50.1010">
    <property type="entry name" value="5'-nuclease"/>
    <property type="match status" value="1"/>
</dbReference>
<evidence type="ECO:0000313" key="1">
    <source>
        <dbReference type="EMBL" id="KKM16516.1"/>
    </source>
</evidence>
<dbReference type="GO" id="GO:0004518">
    <property type="term" value="F:nuclease activity"/>
    <property type="evidence" value="ECO:0007669"/>
    <property type="project" value="UniProtKB-ARBA"/>
</dbReference>
<dbReference type="GO" id="GO:0016788">
    <property type="term" value="F:hydrolase activity, acting on ester bonds"/>
    <property type="evidence" value="ECO:0007669"/>
    <property type="project" value="UniProtKB-ARBA"/>
</dbReference>
<dbReference type="AlphaFoldDB" id="A0A0F9HMM6"/>
<protein>
    <submittedName>
        <fullName evidence="1">Uncharacterized protein</fullName>
    </submittedName>
</protein>